<dbReference type="AlphaFoldDB" id="A0A928W280"/>
<evidence type="ECO:0000256" key="1">
    <source>
        <dbReference type="ARBA" id="ARBA00022670"/>
    </source>
</evidence>
<keyword evidence="1" id="KW-0645">Protease</keyword>
<dbReference type="GO" id="GO:0016020">
    <property type="term" value="C:membrane"/>
    <property type="evidence" value="ECO:0007669"/>
    <property type="project" value="TreeGrafter"/>
</dbReference>
<comment type="caution">
    <text evidence="7">The sequence shown here is derived from an EMBL/GenBank/DDBJ whole genome shotgun (WGS) entry which is preliminary data.</text>
</comment>
<dbReference type="InterPro" id="IPR000209">
    <property type="entry name" value="Peptidase_S8/S53_dom"/>
</dbReference>
<dbReference type="GO" id="GO:0004252">
    <property type="term" value="F:serine-type endopeptidase activity"/>
    <property type="evidence" value="ECO:0007669"/>
    <property type="project" value="InterPro"/>
</dbReference>
<dbReference type="InterPro" id="IPR036852">
    <property type="entry name" value="Peptidase_S8/S53_dom_sf"/>
</dbReference>
<dbReference type="PANTHER" id="PTHR42884">
    <property type="entry name" value="PROPROTEIN CONVERTASE SUBTILISIN/KEXIN-RELATED"/>
    <property type="match status" value="1"/>
</dbReference>
<dbReference type="RefSeq" id="WP_264322797.1">
    <property type="nucleotide sequence ID" value="NZ_JADEXN010000403.1"/>
</dbReference>
<reference evidence="7" key="1">
    <citation type="submission" date="2020-10" db="EMBL/GenBank/DDBJ databases">
        <authorList>
            <person name="Castelo-Branco R."/>
            <person name="Eusebio N."/>
            <person name="Adriana R."/>
            <person name="Vieira A."/>
            <person name="Brugerolle De Fraissinette N."/>
            <person name="Rezende De Castro R."/>
            <person name="Schneider M.P."/>
            <person name="Vasconcelos V."/>
            <person name="Leao P.N."/>
        </authorList>
    </citation>
    <scope>NUCLEOTIDE SEQUENCE</scope>
    <source>
        <strain evidence="7">LEGE 11467</strain>
    </source>
</reference>
<name>A0A928W280_9CYAN</name>
<comment type="caution">
    <text evidence="4">Lacks conserved residue(s) required for the propagation of feature annotation.</text>
</comment>
<dbReference type="Gene3D" id="3.40.50.200">
    <property type="entry name" value="Peptidase S8/S53 domain"/>
    <property type="match status" value="1"/>
</dbReference>
<dbReference type="Proteomes" id="UP000621799">
    <property type="component" value="Unassembled WGS sequence"/>
</dbReference>
<dbReference type="Pfam" id="PF22148">
    <property type="entry name" value="Fervidolysin_NPro-like"/>
    <property type="match status" value="1"/>
</dbReference>
<keyword evidence="3" id="KW-0720">Serine protease</keyword>
<accession>A0A928W280</accession>
<evidence type="ECO:0000256" key="3">
    <source>
        <dbReference type="ARBA" id="ARBA00022825"/>
    </source>
</evidence>
<evidence type="ECO:0000313" key="7">
    <source>
        <dbReference type="EMBL" id="MBE9042646.1"/>
    </source>
</evidence>
<feature type="domain" description="Peptidase S8/S53" evidence="5">
    <location>
        <begin position="235"/>
        <end position="429"/>
    </location>
</feature>
<evidence type="ECO:0000259" key="5">
    <source>
        <dbReference type="Pfam" id="PF00082"/>
    </source>
</evidence>
<proteinExistence type="inferred from homology"/>
<keyword evidence="8" id="KW-1185">Reference proteome</keyword>
<evidence type="ECO:0000256" key="4">
    <source>
        <dbReference type="PROSITE-ProRule" id="PRU01240"/>
    </source>
</evidence>
<dbReference type="InterPro" id="IPR054399">
    <property type="entry name" value="Fervidolysin-like_N_prodom"/>
</dbReference>
<evidence type="ECO:0000256" key="2">
    <source>
        <dbReference type="ARBA" id="ARBA00022801"/>
    </source>
</evidence>
<evidence type="ECO:0000313" key="8">
    <source>
        <dbReference type="Proteomes" id="UP000621799"/>
    </source>
</evidence>
<dbReference type="GO" id="GO:0016485">
    <property type="term" value="P:protein processing"/>
    <property type="evidence" value="ECO:0007669"/>
    <property type="project" value="TreeGrafter"/>
</dbReference>
<feature type="domain" description="Fervidolysin-like N-terminal prodomain" evidence="6">
    <location>
        <begin position="110"/>
        <end position="186"/>
    </location>
</feature>
<dbReference type="EMBL" id="JADEXN010000403">
    <property type="protein sequence ID" value="MBE9042646.1"/>
    <property type="molecule type" value="Genomic_DNA"/>
</dbReference>
<dbReference type="PROSITE" id="PS51892">
    <property type="entry name" value="SUBTILASE"/>
    <property type="match status" value="1"/>
</dbReference>
<dbReference type="Pfam" id="PF00082">
    <property type="entry name" value="Peptidase_S8"/>
    <property type="match status" value="1"/>
</dbReference>
<keyword evidence="2" id="KW-0378">Hydrolase</keyword>
<organism evidence="7 8">
    <name type="scientific">Zarconia navalis LEGE 11467</name>
    <dbReference type="NCBI Taxonomy" id="1828826"/>
    <lineage>
        <taxon>Bacteria</taxon>
        <taxon>Bacillati</taxon>
        <taxon>Cyanobacteriota</taxon>
        <taxon>Cyanophyceae</taxon>
        <taxon>Oscillatoriophycideae</taxon>
        <taxon>Oscillatoriales</taxon>
        <taxon>Oscillatoriales incertae sedis</taxon>
        <taxon>Zarconia</taxon>
        <taxon>Zarconia navalis</taxon>
    </lineage>
</organism>
<dbReference type="SUPFAM" id="SSF52743">
    <property type="entry name" value="Subtilisin-like"/>
    <property type="match status" value="1"/>
</dbReference>
<sequence length="429" mass="46240">MTSDPIAEFSGIGVADENIGVILQRGGEELVLYKVSDRFTVAPAAGVDPSDLADRIGAAQYQLIPFASGNRTPLVELAVPPSELESAISTARELQTVAFASHVYQIREDPETPIYLTNEIVVQFELDTPPDEPEAIATEVGLQQIEPIEGVPNTYVYRVTKQATENPVKIANRLMRHPRVLTAEPNIILPTTAHYRPRDPLYPRQWYLHHTGGNQLASYSHISVEQAWDITRGDRSVVIAVTDDSVEIDHPDFQGPGQIVAPRDFKDKDFLPLPGRASDNHGTACAGVCVAEENGQGVVGVAPGCALMPVRTSGYLDDASIDKLFDWAITHGASVISCSWGASAVYFPLSLRQRAAVTRAATQGRNGKGCVVVFAAGNANRPTQGTVNERGWPRNAIAGQTEWLSGLAVHPDIIAVSACTSLNQKAAYS</sequence>
<dbReference type="PANTHER" id="PTHR42884:SF14">
    <property type="entry name" value="NEUROENDOCRINE CONVERTASE 1"/>
    <property type="match status" value="1"/>
</dbReference>
<protein>
    <submittedName>
        <fullName evidence="7">S8 family serine peptidase</fullName>
    </submittedName>
</protein>
<gene>
    <name evidence="7" type="ORF">IQ235_17945</name>
</gene>
<feature type="non-terminal residue" evidence="7">
    <location>
        <position position="429"/>
    </location>
</feature>
<comment type="similarity">
    <text evidence="4">Belongs to the peptidase S8 family.</text>
</comment>
<evidence type="ECO:0000259" key="6">
    <source>
        <dbReference type="Pfam" id="PF22148"/>
    </source>
</evidence>